<evidence type="ECO:0008006" key="6">
    <source>
        <dbReference type="Google" id="ProtNLM"/>
    </source>
</evidence>
<dbReference type="AlphaFoldDB" id="A0AAV1IK69"/>
<organism evidence="4 5">
    <name type="scientific">Coccomyxa viridis</name>
    <dbReference type="NCBI Taxonomy" id="1274662"/>
    <lineage>
        <taxon>Eukaryota</taxon>
        <taxon>Viridiplantae</taxon>
        <taxon>Chlorophyta</taxon>
        <taxon>core chlorophytes</taxon>
        <taxon>Trebouxiophyceae</taxon>
        <taxon>Trebouxiophyceae incertae sedis</taxon>
        <taxon>Coccomyxaceae</taxon>
        <taxon>Coccomyxa</taxon>
    </lineage>
</organism>
<dbReference type="InterPro" id="IPR017853">
    <property type="entry name" value="GH"/>
</dbReference>
<evidence type="ECO:0000256" key="3">
    <source>
        <dbReference type="ARBA" id="ARBA00023326"/>
    </source>
</evidence>
<keyword evidence="1" id="KW-0136">Cellulose degradation</keyword>
<evidence type="ECO:0000256" key="1">
    <source>
        <dbReference type="ARBA" id="ARBA00023001"/>
    </source>
</evidence>
<sequence>MKQLGFNAVRLPYRFSDFLYLNPLIVEHQCQVAPALNVQYTLVPDAGSYPYLPLTGLPYPSEAPPNITNSICSAQFLDNMSVRDRYIMNVKFLIGQGFYVSMDYHNIAPDAIVSNYTEFIGQWVSLLTDVLAAVPEAKGRLLLDMINEPDGYGFKWEGSSTAMSLHYYYTGLMDAMWPICPDCLFIGEGTGATNLAANWGDGFVTNQAVVAQSGVSDATAFFNDLVTKPYVQQFIVGPHIYCADVSGSSYATSGQALYSKLSTTFGYLNLKGFCPSNGQPCHRFVTIIDEFGSLFDNQEELTCFRSIVAYANNEAEAADGIHGVTDSWFYWSWQPDSYGTGGILADDYRTIQWFKINALSGGTSYMPTGLGLRPWYLKGFNPVQPIASVAPAPIAAAPEGALPPAAEAPAGPVQACANGTVTYLGNCSTSSVIPGQLYYAGTVSEAAAASKGSQLAIETAVPIGSVLLVAALSALAAYTGCFGAKAAAMKAANTESSGPAAGKYAAKVGKAAQVPVSVTAGPSARV</sequence>
<dbReference type="SUPFAM" id="SSF51445">
    <property type="entry name" value="(Trans)glycosidases"/>
    <property type="match status" value="1"/>
</dbReference>
<proteinExistence type="predicted"/>
<name>A0AAV1IK69_9CHLO</name>
<dbReference type="Proteomes" id="UP001314263">
    <property type="component" value="Unassembled WGS sequence"/>
</dbReference>
<evidence type="ECO:0000313" key="4">
    <source>
        <dbReference type="EMBL" id="CAK0786597.1"/>
    </source>
</evidence>
<dbReference type="PANTHER" id="PTHR35923:SF2">
    <property type="entry name" value="ENDOGLUCANASE"/>
    <property type="match status" value="1"/>
</dbReference>
<keyword evidence="3" id="KW-0624">Polysaccharide degradation</keyword>
<keyword evidence="5" id="KW-1185">Reference proteome</keyword>
<evidence type="ECO:0000256" key="2">
    <source>
        <dbReference type="ARBA" id="ARBA00023277"/>
    </source>
</evidence>
<dbReference type="GO" id="GO:0030245">
    <property type="term" value="P:cellulose catabolic process"/>
    <property type="evidence" value="ECO:0007669"/>
    <property type="project" value="UniProtKB-KW"/>
</dbReference>
<gene>
    <name evidence="4" type="ORF">CVIRNUC_009811</name>
</gene>
<protein>
    <recommendedName>
        <fullName evidence="6">Glycoside hydrolase family 5 domain-containing protein</fullName>
    </recommendedName>
</protein>
<accession>A0AAV1IK69</accession>
<dbReference type="EMBL" id="CAUYUE010000015">
    <property type="protein sequence ID" value="CAK0786597.1"/>
    <property type="molecule type" value="Genomic_DNA"/>
</dbReference>
<reference evidence="4 5" key="1">
    <citation type="submission" date="2023-10" db="EMBL/GenBank/DDBJ databases">
        <authorList>
            <person name="Maclean D."/>
            <person name="Macfadyen A."/>
        </authorList>
    </citation>
    <scope>NUCLEOTIDE SEQUENCE [LARGE SCALE GENOMIC DNA]</scope>
</reference>
<keyword evidence="2" id="KW-0119">Carbohydrate metabolism</keyword>
<dbReference type="PANTHER" id="PTHR35923">
    <property type="entry name" value="MAJOR EXTRACELLULAR ENDOGLUCANASE"/>
    <property type="match status" value="1"/>
</dbReference>
<evidence type="ECO:0000313" key="5">
    <source>
        <dbReference type="Proteomes" id="UP001314263"/>
    </source>
</evidence>
<dbReference type="Gene3D" id="3.20.20.80">
    <property type="entry name" value="Glycosidases"/>
    <property type="match status" value="1"/>
</dbReference>
<comment type="caution">
    <text evidence="4">The sequence shown here is derived from an EMBL/GenBank/DDBJ whole genome shotgun (WGS) entry which is preliminary data.</text>
</comment>